<proteinExistence type="predicted"/>
<dbReference type="RefSeq" id="WP_116207879.1">
    <property type="nucleotide sequence ID" value="NZ_QUNR01000002.1"/>
</dbReference>
<evidence type="ECO:0000313" key="1">
    <source>
        <dbReference type="EMBL" id="REH38851.1"/>
    </source>
</evidence>
<evidence type="ECO:0000313" key="2">
    <source>
        <dbReference type="Proteomes" id="UP000256774"/>
    </source>
</evidence>
<comment type="caution">
    <text evidence="1">The sequence shown here is derived from an EMBL/GenBank/DDBJ whole genome shotgun (WGS) entry which is preliminary data.</text>
</comment>
<protein>
    <recommendedName>
        <fullName evidence="3">Amidohydrolase</fullName>
    </recommendedName>
</protein>
<gene>
    <name evidence="1" type="ORF">DFR26_1016</name>
</gene>
<reference evidence="1 2" key="1">
    <citation type="submission" date="2018-08" db="EMBL/GenBank/DDBJ databases">
        <title>Genomic Encyclopedia of Type Strains, Phase IV (KMG-IV): sequencing the most valuable type-strain genomes for metagenomic binning, comparative biology and taxonomic classification.</title>
        <authorList>
            <person name="Goeker M."/>
        </authorList>
    </citation>
    <scope>NUCLEOTIDE SEQUENCE [LARGE SCALE GENOMIC DNA]</scope>
    <source>
        <strain evidence="1 2">DSM 26022</strain>
    </source>
</reference>
<organism evidence="1 2">
    <name type="scientific">Paraperlucidibaca baekdonensis</name>
    <dbReference type="NCBI Taxonomy" id="748120"/>
    <lineage>
        <taxon>Bacteria</taxon>
        <taxon>Pseudomonadati</taxon>
        <taxon>Pseudomonadota</taxon>
        <taxon>Gammaproteobacteria</taxon>
        <taxon>Moraxellales</taxon>
        <taxon>Moraxellaceae</taxon>
        <taxon>Paraperlucidibaca</taxon>
    </lineage>
</organism>
<name>A0A3E0H5N5_9GAMM</name>
<dbReference type="Proteomes" id="UP000256774">
    <property type="component" value="Unassembled WGS sequence"/>
</dbReference>
<dbReference type="AlphaFoldDB" id="A0A3E0H5N5"/>
<keyword evidence="2" id="KW-1185">Reference proteome</keyword>
<sequence length="293" mass="33311">MVQSKLPKQADFAADLYLNNLRYRTKHRRNIARVAELVLKHISTQSTEESKDGEREQDIDLIVFPELAVHEDDLNILVQLSRKTRAIIFAGLGFMDQPNISGPNNNAIWIVPRKHNGNQNEICRFQGKQHLTASERKLNVQPWRPYQLMLELRHPKYPDHKGFMLTGAICYDATDIKLSADLTAKSNALLIPALNKDVNTFNSMVDALHFHMYQHIVLVNTGEYGGSYAMAPYQERHERLIAHTSGKNQVTINTFEMNIFDFRRDAVGRGTVSDIKVKAPPAGVEKNKCSFSV</sequence>
<dbReference type="Gene3D" id="3.60.110.10">
    <property type="entry name" value="Carbon-nitrogen hydrolase"/>
    <property type="match status" value="1"/>
</dbReference>
<dbReference type="SUPFAM" id="SSF56317">
    <property type="entry name" value="Carbon-nitrogen hydrolase"/>
    <property type="match status" value="1"/>
</dbReference>
<accession>A0A3E0H5N5</accession>
<dbReference type="OrthoDB" id="9793236at2"/>
<dbReference type="EMBL" id="QUNR01000002">
    <property type="protein sequence ID" value="REH38851.1"/>
    <property type="molecule type" value="Genomic_DNA"/>
</dbReference>
<evidence type="ECO:0008006" key="3">
    <source>
        <dbReference type="Google" id="ProtNLM"/>
    </source>
</evidence>
<dbReference type="InterPro" id="IPR036526">
    <property type="entry name" value="C-N_Hydrolase_sf"/>
</dbReference>